<feature type="domain" description="PDZ" evidence="2">
    <location>
        <begin position="92"/>
        <end position="119"/>
    </location>
</feature>
<sequence>MKVGRWLRGGLGACCLLAAGLALAGDDAAFETMRAADLRLARIAWRLNVGNAALCHMQEPGTGLVLHALGAYQGGDRERVRVAFDFTTAIGVEGVIPDSPADRAGLRPDDSIASIAGVPFDAALPTAGAPTTRVLRQVADGLAARPATGPIQFVVQRRGTSRAVTVDAIPSCRARLELLLDKRFDASSSPGLIQIGYGFLDSYDDTFVAAVVAHELAHLVLGHHAELTRTKGGRRAAAVRRTEIEADRLSVYLLANAGYDPVDAARFWRRYGPEHGCTLLCGPGHPAWSDRAAALGKEAAAIPPDAARPLRPAYFAGRLRPIN</sequence>
<protein>
    <submittedName>
        <fullName evidence="3">PDZ domain-containing protein</fullName>
    </submittedName>
</protein>
<evidence type="ECO:0000256" key="1">
    <source>
        <dbReference type="SAM" id="SignalP"/>
    </source>
</evidence>
<feature type="signal peptide" evidence="1">
    <location>
        <begin position="1"/>
        <end position="24"/>
    </location>
</feature>
<keyword evidence="4" id="KW-1185">Reference proteome</keyword>
<keyword evidence="1" id="KW-0732">Signal</keyword>
<dbReference type="Pfam" id="PF17820">
    <property type="entry name" value="PDZ_6"/>
    <property type="match status" value="1"/>
</dbReference>
<comment type="caution">
    <text evidence="3">The sequence shown here is derived from an EMBL/GenBank/DDBJ whole genome shotgun (WGS) entry which is preliminary data.</text>
</comment>
<dbReference type="PANTHER" id="PTHR22726">
    <property type="entry name" value="METALLOENDOPEPTIDASE OMA1"/>
    <property type="match status" value="1"/>
</dbReference>
<name>A0ABV7SUF9_9SPHN</name>
<evidence type="ECO:0000313" key="4">
    <source>
        <dbReference type="Proteomes" id="UP001595713"/>
    </source>
</evidence>
<organism evidence="3 4">
    <name type="scientific">Sphingomonas hylomeconis</name>
    <dbReference type="NCBI Taxonomy" id="1395958"/>
    <lineage>
        <taxon>Bacteria</taxon>
        <taxon>Pseudomonadati</taxon>
        <taxon>Pseudomonadota</taxon>
        <taxon>Alphaproteobacteria</taxon>
        <taxon>Sphingomonadales</taxon>
        <taxon>Sphingomonadaceae</taxon>
        <taxon>Sphingomonas</taxon>
    </lineage>
</organism>
<accession>A0ABV7SUF9</accession>
<gene>
    <name evidence="3" type="ORF">ACFONA_08080</name>
</gene>
<dbReference type="InterPro" id="IPR036034">
    <property type="entry name" value="PDZ_sf"/>
</dbReference>
<proteinExistence type="predicted"/>
<dbReference type="RefSeq" id="WP_261295346.1">
    <property type="nucleotide sequence ID" value="NZ_JANQBK010000015.1"/>
</dbReference>
<dbReference type="InterPro" id="IPR041489">
    <property type="entry name" value="PDZ_6"/>
</dbReference>
<dbReference type="InterPro" id="IPR051156">
    <property type="entry name" value="Mito/Outer_Membr_Metalloprot"/>
</dbReference>
<evidence type="ECO:0000259" key="2">
    <source>
        <dbReference type="Pfam" id="PF17820"/>
    </source>
</evidence>
<dbReference type="PANTHER" id="PTHR22726:SF18">
    <property type="entry name" value="PEPTIDASE M48 DOMAIN-CONTAINING PROTEIN"/>
    <property type="match status" value="1"/>
</dbReference>
<dbReference type="Proteomes" id="UP001595713">
    <property type="component" value="Unassembled WGS sequence"/>
</dbReference>
<dbReference type="EMBL" id="JBHRXP010000003">
    <property type="protein sequence ID" value="MFC3580123.1"/>
    <property type="molecule type" value="Genomic_DNA"/>
</dbReference>
<evidence type="ECO:0000313" key="3">
    <source>
        <dbReference type="EMBL" id="MFC3580123.1"/>
    </source>
</evidence>
<reference evidence="4" key="1">
    <citation type="journal article" date="2019" name="Int. J. Syst. Evol. Microbiol.">
        <title>The Global Catalogue of Microorganisms (GCM) 10K type strain sequencing project: providing services to taxonomists for standard genome sequencing and annotation.</title>
        <authorList>
            <consortium name="The Broad Institute Genomics Platform"/>
            <consortium name="The Broad Institute Genome Sequencing Center for Infectious Disease"/>
            <person name="Wu L."/>
            <person name="Ma J."/>
        </authorList>
    </citation>
    <scope>NUCLEOTIDE SEQUENCE [LARGE SCALE GENOMIC DNA]</scope>
    <source>
        <strain evidence="4">KCTC 42739</strain>
    </source>
</reference>
<feature type="chain" id="PRO_5046084497" evidence="1">
    <location>
        <begin position="25"/>
        <end position="323"/>
    </location>
</feature>
<dbReference type="Gene3D" id="2.30.42.10">
    <property type="match status" value="1"/>
</dbReference>
<dbReference type="SUPFAM" id="SSF50156">
    <property type="entry name" value="PDZ domain-like"/>
    <property type="match status" value="1"/>
</dbReference>